<reference evidence="1" key="1">
    <citation type="submission" date="2018-11" db="EMBL/GenBank/DDBJ databases">
        <authorList>
            <consortium name="Pathogen Informatics"/>
        </authorList>
    </citation>
    <scope>NUCLEOTIDE SEQUENCE</scope>
</reference>
<organism evidence="1 2">
    <name type="scientific">Protopolystoma xenopodis</name>
    <dbReference type="NCBI Taxonomy" id="117903"/>
    <lineage>
        <taxon>Eukaryota</taxon>
        <taxon>Metazoa</taxon>
        <taxon>Spiralia</taxon>
        <taxon>Lophotrochozoa</taxon>
        <taxon>Platyhelminthes</taxon>
        <taxon>Monogenea</taxon>
        <taxon>Polyopisthocotylea</taxon>
        <taxon>Polystomatidea</taxon>
        <taxon>Polystomatidae</taxon>
        <taxon>Protopolystoma</taxon>
    </lineage>
</organism>
<dbReference type="EMBL" id="CAAALY010127761">
    <property type="protein sequence ID" value="VEL31898.1"/>
    <property type="molecule type" value="Genomic_DNA"/>
</dbReference>
<protein>
    <submittedName>
        <fullName evidence="1">Uncharacterized protein</fullName>
    </submittedName>
</protein>
<evidence type="ECO:0000313" key="1">
    <source>
        <dbReference type="EMBL" id="VEL31898.1"/>
    </source>
</evidence>
<accession>A0A3S5BNG6</accession>
<dbReference type="AlphaFoldDB" id="A0A3S5BNG6"/>
<gene>
    <name evidence="1" type="ORF">PXEA_LOCUS25338</name>
</gene>
<sequence>MLGNRLLMLHMAWRQLDFSLSAGLPQIERETALDPIESGRSTLDRLKVC</sequence>
<evidence type="ECO:0000313" key="2">
    <source>
        <dbReference type="Proteomes" id="UP000784294"/>
    </source>
</evidence>
<keyword evidence="2" id="KW-1185">Reference proteome</keyword>
<name>A0A3S5BNG6_9PLAT</name>
<proteinExistence type="predicted"/>
<comment type="caution">
    <text evidence="1">The sequence shown here is derived from an EMBL/GenBank/DDBJ whole genome shotgun (WGS) entry which is preliminary data.</text>
</comment>
<dbReference type="Proteomes" id="UP000784294">
    <property type="component" value="Unassembled WGS sequence"/>
</dbReference>